<evidence type="ECO:0000313" key="1">
    <source>
        <dbReference type="EMBL" id="CAF88479.1"/>
    </source>
</evidence>
<gene>
    <name evidence="1" type="ORF">GSTENG00001826001</name>
</gene>
<feature type="non-terminal residue" evidence="1">
    <location>
        <position position="1"/>
    </location>
</feature>
<reference evidence="1" key="1">
    <citation type="journal article" date="2004" name="Nature">
        <title>Genome duplication in the teleost fish Tetraodon nigroviridis reveals the early vertebrate proto-karyotype.</title>
        <authorList>
            <person name="Jaillon O."/>
            <person name="Aury J.-M."/>
            <person name="Brunet F."/>
            <person name="Petit J.-L."/>
            <person name="Stange-Thomann N."/>
            <person name="Mauceli E."/>
            <person name="Bouneau L."/>
            <person name="Fischer C."/>
            <person name="Ozouf-Costaz C."/>
            <person name="Bernot A."/>
            <person name="Nicaud S."/>
            <person name="Jaffe D."/>
            <person name="Fisher S."/>
            <person name="Lutfalla G."/>
            <person name="Dossat C."/>
            <person name="Segurens B."/>
            <person name="Dasilva C."/>
            <person name="Salanoubat M."/>
            <person name="Levy M."/>
            <person name="Boudet N."/>
            <person name="Castellano S."/>
            <person name="Anthouard V."/>
            <person name="Jubin C."/>
            <person name="Castelli V."/>
            <person name="Katinka M."/>
            <person name="Vacherie B."/>
            <person name="Biemont C."/>
            <person name="Skalli Z."/>
            <person name="Cattolico L."/>
            <person name="Poulain J."/>
            <person name="De Berardinis V."/>
            <person name="Cruaud C."/>
            <person name="Duprat S."/>
            <person name="Brottier P."/>
            <person name="Coutanceau J.-P."/>
            <person name="Gouzy J."/>
            <person name="Parra G."/>
            <person name="Lardier G."/>
            <person name="Chapple C."/>
            <person name="McKernan K.J."/>
            <person name="McEwan P."/>
            <person name="Bosak S."/>
            <person name="Kellis M."/>
            <person name="Volff J.-N."/>
            <person name="Guigo R."/>
            <person name="Zody M.C."/>
            <person name="Mesirov J."/>
            <person name="Lindblad-Toh K."/>
            <person name="Birren B."/>
            <person name="Nusbaum C."/>
            <person name="Kahn D."/>
            <person name="Robinson-Rechavi M."/>
            <person name="Laudet V."/>
            <person name="Schachter V."/>
            <person name="Quetier F."/>
            <person name="Saurin W."/>
            <person name="Scarpelli C."/>
            <person name="Wincker P."/>
            <person name="Lander E.S."/>
            <person name="Weissenbach J."/>
            <person name="Roest Crollius H."/>
        </authorList>
    </citation>
    <scope>NUCLEOTIDE SEQUENCE [LARGE SCALE GENOMIC DNA]</scope>
</reference>
<dbReference type="EMBL" id="CAAE01004840">
    <property type="protein sequence ID" value="CAF88479.1"/>
    <property type="molecule type" value="Genomic_DNA"/>
</dbReference>
<accession>Q4TF53</accession>
<comment type="caution">
    <text evidence="1">The sequence shown here is derived from an EMBL/GenBank/DDBJ whole genome shotgun (WGS) entry which is preliminary data.</text>
</comment>
<dbReference type="AlphaFoldDB" id="Q4TF53"/>
<protein>
    <submittedName>
        <fullName evidence="1">(spotted green pufferfish) hypothetical protein</fullName>
    </submittedName>
</protein>
<sequence>SPMSSLLQGSHLLCLLSPQQRALQPLSKRFRWLDLPMFPPLWQHWASQPSRHLDRHWSSPSSQVSVAVFMVQKKQKNEVVTLQHIYVAGVCYDDG</sequence>
<proteinExistence type="predicted"/>
<dbReference type="KEGG" id="tng:GSTEN00001826G001"/>
<organism evidence="1">
    <name type="scientific">Tetraodon nigroviridis</name>
    <name type="common">Spotted green pufferfish</name>
    <name type="synonym">Chelonodon nigroviridis</name>
    <dbReference type="NCBI Taxonomy" id="99883"/>
    <lineage>
        <taxon>Eukaryota</taxon>
        <taxon>Metazoa</taxon>
        <taxon>Chordata</taxon>
        <taxon>Craniata</taxon>
        <taxon>Vertebrata</taxon>
        <taxon>Euteleostomi</taxon>
        <taxon>Actinopterygii</taxon>
        <taxon>Neopterygii</taxon>
        <taxon>Teleostei</taxon>
        <taxon>Neoteleostei</taxon>
        <taxon>Acanthomorphata</taxon>
        <taxon>Eupercaria</taxon>
        <taxon>Tetraodontiformes</taxon>
        <taxon>Tetradontoidea</taxon>
        <taxon>Tetraodontidae</taxon>
        <taxon>Tetraodon</taxon>
    </lineage>
</organism>
<name>Q4TF53_TETNG</name>
<reference evidence="1" key="2">
    <citation type="submission" date="2004-02" db="EMBL/GenBank/DDBJ databases">
        <authorList>
            <consortium name="Genoscope"/>
            <consortium name="Whitehead Institute Centre for Genome Research"/>
        </authorList>
    </citation>
    <scope>NUCLEOTIDE SEQUENCE</scope>
</reference>